<name>A0AA39CYG1_9EURO</name>
<dbReference type="GO" id="GO:0006740">
    <property type="term" value="P:NADPH regeneration"/>
    <property type="evidence" value="ECO:0007669"/>
    <property type="project" value="TreeGrafter"/>
</dbReference>
<dbReference type="InterPro" id="IPR036291">
    <property type="entry name" value="NAD(P)-bd_dom_sf"/>
</dbReference>
<organism evidence="3 4">
    <name type="scientific">Knufia peltigerae</name>
    <dbReference type="NCBI Taxonomy" id="1002370"/>
    <lineage>
        <taxon>Eukaryota</taxon>
        <taxon>Fungi</taxon>
        <taxon>Dikarya</taxon>
        <taxon>Ascomycota</taxon>
        <taxon>Pezizomycotina</taxon>
        <taxon>Eurotiomycetes</taxon>
        <taxon>Chaetothyriomycetidae</taxon>
        <taxon>Chaetothyriales</taxon>
        <taxon>Trichomeriaceae</taxon>
        <taxon>Knufia</taxon>
    </lineage>
</organism>
<dbReference type="EMBL" id="JAPDRN010000045">
    <property type="protein sequence ID" value="KAJ9633499.1"/>
    <property type="molecule type" value="Genomic_DNA"/>
</dbReference>
<keyword evidence="4" id="KW-1185">Reference proteome</keyword>
<dbReference type="PANTHER" id="PTHR42840:SF5">
    <property type="entry name" value="NAD(P)-BINDING ROSSMANN-FOLD SUPERFAMILY PROTEIN"/>
    <property type="match status" value="1"/>
</dbReference>
<protein>
    <submittedName>
        <fullName evidence="3">Uncharacterized protein</fullName>
    </submittedName>
</protein>
<dbReference type="SUPFAM" id="SSF51735">
    <property type="entry name" value="NAD(P)-binding Rossmann-fold domains"/>
    <property type="match status" value="1"/>
</dbReference>
<dbReference type="SUPFAM" id="SSF55347">
    <property type="entry name" value="Glyceraldehyde-3-phosphate dehydrogenase-like, C-terminal domain"/>
    <property type="match status" value="1"/>
</dbReference>
<feature type="domain" description="Gfo/Idh/MocA-like oxidoreductase C-terminal" evidence="2">
    <location>
        <begin position="154"/>
        <end position="344"/>
    </location>
</feature>
<dbReference type="GO" id="GO:0000166">
    <property type="term" value="F:nucleotide binding"/>
    <property type="evidence" value="ECO:0007669"/>
    <property type="project" value="InterPro"/>
</dbReference>
<dbReference type="PANTHER" id="PTHR42840">
    <property type="entry name" value="NAD(P)-BINDING ROSSMANN-FOLD SUPERFAMILY PROTEIN-RELATED"/>
    <property type="match status" value="1"/>
</dbReference>
<comment type="caution">
    <text evidence="3">The sequence shown here is derived from an EMBL/GenBank/DDBJ whole genome shotgun (WGS) entry which is preliminary data.</text>
</comment>
<reference evidence="3" key="1">
    <citation type="submission" date="2022-10" db="EMBL/GenBank/DDBJ databases">
        <title>Culturing micro-colonial fungi from biological soil crusts in the Mojave desert and describing Neophaeococcomyces mojavensis, and introducing the new genera and species Taxawa tesnikishii.</title>
        <authorList>
            <person name="Kurbessoian T."/>
            <person name="Stajich J.E."/>
        </authorList>
    </citation>
    <scope>NUCLEOTIDE SEQUENCE</scope>
    <source>
        <strain evidence="3">TK_35</strain>
    </source>
</reference>
<feature type="domain" description="Gfo/Idh/MocA-like oxidoreductase N-terminal" evidence="1">
    <location>
        <begin position="5"/>
        <end position="119"/>
    </location>
</feature>
<dbReference type="Pfam" id="PF02894">
    <property type="entry name" value="GFO_IDH_MocA_C"/>
    <property type="match status" value="1"/>
</dbReference>
<sequence>MPVSLAILGAGIFAREEYIPAINSLSVVELKAVYSRSSKSAEALAAQSESNADIYYDSPSAAGKSVDDLLKRSDIDAVIICVPILAQPELIRKAMKAGKHVLSEKPIAKDVATAEELIRWREASSIKSIWAIGENFRFIGPVVCGHSKLKEIGGQVTTFSMNLFALVDENDKFYQTEWRKTPEYQGGFLLDGGVHFVAGVRHLLSAVGEDISSLAAYTALLEPKLAPVDTVHGILRTTSGRSGSFNVSFGTEFKGGFEIFAATNKGSVTVTPVSVKVVRKDADGKKVEEEESFAFGAGVKSEVEAFAASIVSGTPDPRQSPQQALGDLIVLQGLLESGEQKGAVKAVKL</sequence>
<evidence type="ECO:0000259" key="1">
    <source>
        <dbReference type="Pfam" id="PF01408"/>
    </source>
</evidence>
<gene>
    <name evidence="3" type="ORF">H2204_006882</name>
</gene>
<dbReference type="Gene3D" id="3.40.50.720">
    <property type="entry name" value="NAD(P)-binding Rossmann-like Domain"/>
    <property type="match status" value="1"/>
</dbReference>
<dbReference type="GO" id="GO:0016491">
    <property type="term" value="F:oxidoreductase activity"/>
    <property type="evidence" value="ECO:0007669"/>
    <property type="project" value="TreeGrafter"/>
</dbReference>
<accession>A0AA39CYG1</accession>
<dbReference type="Proteomes" id="UP001172681">
    <property type="component" value="Unassembled WGS sequence"/>
</dbReference>
<dbReference type="Gene3D" id="3.30.360.10">
    <property type="entry name" value="Dihydrodipicolinate Reductase, domain 2"/>
    <property type="match status" value="1"/>
</dbReference>
<evidence type="ECO:0000313" key="3">
    <source>
        <dbReference type="EMBL" id="KAJ9633499.1"/>
    </source>
</evidence>
<dbReference type="Pfam" id="PF01408">
    <property type="entry name" value="GFO_IDH_MocA"/>
    <property type="match status" value="1"/>
</dbReference>
<proteinExistence type="predicted"/>
<dbReference type="InterPro" id="IPR004104">
    <property type="entry name" value="Gfo/Idh/MocA-like_OxRdtase_C"/>
</dbReference>
<dbReference type="AlphaFoldDB" id="A0AA39CYG1"/>
<dbReference type="InterPro" id="IPR000683">
    <property type="entry name" value="Gfo/Idh/MocA-like_OxRdtase_N"/>
</dbReference>
<evidence type="ECO:0000313" key="4">
    <source>
        <dbReference type="Proteomes" id="UP001172681"/>
    </source>
</evidence>
<evidence type="ECO:0000259" key="2">
    <source>
        <dbReference type="Pfam" id="PF02894"/>
    </source>
</evidence>
<dbReference type="GO" id="GO:0005737">
    <property type="term" value="C:cytoplasm"/>
    <property type="evidence" value="ECO:0007669"/>
    <property type="project" value="TreeGrafter"/>
</dbReference>